<organism evidence="1 2">
    <name type="scientific">Slackia piriformis</name>
    <dbReference type="NCBI Taxonomy" id="626934"/>
    <lineage>
        <taxon>Bacteria</taxon>
        <taxon>Bacillati</taxon>
        <taxon>Actinomycetota</taxon>
        <taxon>Coriobacteriia</taxon>
        <taxon>Eggerthellales</taxon>
        <taxon>Eggerthellaceae</taxon>
        <taxon>Slackia</taxon>
    </lineage>
</organism>
<accession>A0A943Z7R1</accession>
<name>A0A943Z7R1_9ACTN</name>
<gene>
    <name evidence="1" type="ORF">KH142_05580</name>
</gene>
<reference evidence="1" key="1">
    <citation type="submission" date="2021-02" db="EMBL/GenBank/DDBJ databases">
        <title>Infant gut strain persistence is associated with maternal origin, phylogeny, and functional potential including surface adhesion and iron acquisition.</title>
        <authorList>
            <person name="Lou Y.C."/>
        </authorList>
    </citation>
    <scope>NUCLEOTIDE SEQUENCE</scope>
    <source>
        <strain evidence="1">L2_039_000G1_dasL2_039_000G1_concoct_11</strain>
    </source>
</reference>
<dbReference type="EMBL" id="JAGZSV010000088">
    <property type="protein sequence ID" value="MBS6940939.1"/>
    <property type="molecule type" value="Genomic_DNA"/>
</dbReference>
<proteinExistence type="predicted"/>
<comment type="caution">
    <text evidence="1">The sequence shown here is derived from an EMBL/GenBank/DDBJ whole genome shotgun (WGS) entry which is preliminary data.</text>
</comment>
<dbReference type="Proteomes" id="UP000727506">
    <property type="component" value="Unassembled WGS sequence"/>
</dbReference>
<evidence type="ECO:0000313" key="1">
    <source>
        <dbReference type="EMBL" id="MBS6940939.1"/>
    </source>
</evidence>
<protein>
    <submittedName>
        <fullName evidence="1">Uncharacterized protein</fullName>
    </submittedName>
</protein>
<dbReference type="AlphaFoldDB" id="A0A943Z7R1"/>
<sequence length="219" mass="23214">MEKLLYLLDGEGNASNAAEKLELLKEALDDLETDGSQIAVAIEEAAFDDGFAVGSCGIHVAANGKWMPDAAVFLKGRDVALQGGISAEAIASAWTIVVEAGDLAELSLREIDDLAGRISGCIPSQAIGRCVILWSSADSRRMDQSLFVMGRLAAIRIAFAKASENRDGGIPLLYFESDGNSALACKLAEDGMFDGILCKSSIWKPTKVAALAQRMNEES</sequence>
<evidence type="ECO:0000313" key="2">
    <source>
        <dbReference type="Proteomes" id="UP000727506"/>
    </source>
</evidence>